<name>A0A6S6SXC5_9GAMM</name>
<dbReference type="GO" id="GO:0016020">
    <property type="term" value="C:membrane"/>
    <property type="evidence" value="ECO:0007669"/>
    <property type="project" value="InterPro"/>
</dbReference>
<organism evidence="3">
    <name type="scientific">uncultured Thiotrichaceae bacterium</name>
    <dbReference type="NCBI Taxonomy" id="298394"/>
    <lineage>
        <taxon>Bacteria</taxon>
        <taxon>Pseudomonadati</taxon>
        <taxon>Pseudomonadota</taxon>
        <taxon>Gammaproteobacteria</taxon>
        <taxon>Thiotrichales</taxon>
        <taxon>Thiotrichaceae</taxon>
        <taxon>environmental samples</taxon>
    </lineage>
</organism>
<dbReference type="EMBL" id="CACVAV010000171">
    <property type="protein sequence ID" value="CAA6810774.1"/>
    <property type="molecule type" value="Genomic_DNA"/>
</dbReference>
<gene>
    <name evidence="3" type="ORF">HELGO_WM37079</name>
</gene>
<dbReference type="AlphaFoldDB" id="A0A6S6SXC5"/>
<sequence length="570" mass="65000">MLRSLLLGVVGWVLLMLSVSVNAVGEVTVPTKEKVVIAEKLEALQAIIEIKASLNESLKNHQVQLKKAISETEKNNLLEKIATVERELLETDLNFEEIATDTDLSTIKEQPDETFSLEEEIVSLIRPTLQEMNHLTKDVRNKAELREKIAKNEEKQKYIGEAIAHLSELISHADDNKALRKVLSSKIEFWEKQEALTTSQQTSAAQQLKKLTEAEVPFTESTQNYFTQFFQQRGLYISQALLAMAMIFFLSHLFRSLIKKTVPAFNRRSRSFRLRLLDLFQRVLTFILIIICPVIIFYLAEDWVLFSFSLLILLGIAWSLKSVVPEYWAQIQLFLNVGSVREGERIFLDGIPWRVEAINIFSILENPTAGLRQRVPIRELIDLKSRACNSDEPWFPCSKGDWVMLSDGVRGKVIGISCEFVKLVQRGGSHKTYQTSDFLSLSPLNLSVNFRIKETIGISYDLQAISTTTVLEILHETIVRRVEEEGYTKDMLNLRVEFEYANASSLDIVVIADFKGHLGDIYNRLRRAIQRWCVDACTENNWEIPFTQVTLHGAGHEQAVTAPPKLSLDK</sequence>
<evidence type="ECO:0000256" key="2">
    <source>
        <dbReference type="SAM" id="Phobius"/>
    </source>
</evidence>
<feature type="coiled-coil region" evidence="1">
    <location>
        <begin position="51"/>
        <end position="94"/>
    </location>
</feature>
<feature type="transmembrane region" description="Helical" evidence="2">
    <location>
        <begin position="305"/>
        <end position="324"/>
    </location>
</feature>
<keyword evidence="1" id="KW-0175">Coiled coil</keyword>
<dbReference type="SUPFAM" id="SSF82689">
    <property type="entry name" value="Mechanosensitive channel protein MscS (YggB), C-terminal domain"/>
    <property type="match status" value="1"/>
</dbReference>
<evidence type="ECO:0008006" key="4">
    <source>
        <dbReference type="Google" id="ProtNLM"/>
    </source>
</evidence>
<keyword evidence="2" id="KW-0812">Transmembrane</keyword>
<keyword evidence="2" id="KW-1133">Transmembrane helix</keyword>
<feature type="transmembrane region" description="Helical" evidence="2">
    <location>
        <begin position="279"/>
        <end position="299"/>
    </location>
</feature>
<protein>
    <recommendedName>
        <fullName evidence="4">Mechanosensitive ion channel</fullName>
    </recommendedName>
</protein>
<evidence type="ECO:0000256" key="1">
    <source>
        <dbReference type="SAM" id="Coils"/>
    </source>
</evidence>
<accession>A0A6S6SXC5</accession>
<keyword evidence="2" id="KW-0472">Membrane</keyword>
<reference evidence="3" key="1">
    <citation type="submission" date="2020-01" db="EMBL/GenBank/DDBJ databases">
        <authorList>
            <person name="Meier V. D."/>
            <person name="Meier V D."/>
        </authorList>
    </citation>
    <scope>NUCLEOTIDE SEQUENCE</scope>
    <source>
        <strain evidence="3">HLG_WM_MAG_08</strain>
    </source>
</reference>
<evidence type="ECO:0000313" key="3">
    <source>
        <dbReference type="EMBL" id="CAA6810774.1"/>
    </source>
</evidence>
<proteinExistence type="predicted"/>
<dbReference type="InterPro" id="IPR011066">
    <property type="entry name" value="MscS_channel_C_sf"/>
</dbReference>
<feature type="transmembrane region" description="Helical" evidence="2">
    <location>
        <begin position="236"/>
        <end position="258"/>
    </location>
</feature>